<keyword evidence="1" id="KW-0472">Membrane</keyword>
<reference evidence="2" key="1">
    <citation type="submission" date="2023-06" db="EMBL/GenBank/DDBJ databases">
        <title>Black Yeasts Isolated from many extreme environments.</title>
        <authorList>
            <person name="Coleine C."/>
            <person name="Stajich J.E."/>
            <person name="Selbmann L."/>
        </authorList>
    </citation>
    <scope>NUCLEOTIDE SEQUENCE</scope>
    <source>
        <strain evidence="2">CCFEE 5200</strain>
    </source>
</reference>
<feature type="transmembrane region" description="Helical" evidence="1">
    <location>
        <begin position="78"/>
        <end position="99"/>
    </location>
</feature>
<dbReference type="AlphaFoldDB" id="A0AAN6H554"/>
<sequence>MFLGVPFLLSLIAQIYFLTKPLRAFCQLLYRLSKQQTGACVDEELYRELVDDRGAGIADPDLRGSVADMSLVAVSALYTVYGILCTFTILNMVTVAGYATDRLALSQEMAASFAKMTFTTVNCASFKIAEAQISALGVQHTTEGRWTRMLL</sequence>
<dbReference type="EMBL" id="JAUJLE010000770">
    <property type="protein sequence ID" value="KAK0950808.1"/>
    <property type="molecule type" value="Genomic_DNA"/>
</dbReference>
<comment type="caution">
    <text evidence="2">The sequence shown here is derived from an EMBL/GenBank/DDBJ whole genome shotgun (WGS) entry which is preliminary data.</text>
</comment>
<accession>A0AAN6H554</accession>
<gene>
    <name evidence="2" type="ORF">LTR91_025399</name>
</gene>
<keyword evidence="3" id="KW-1185">Reference proteome</keyword>
<keyword evidence="1" id="KW-1133">Transmembrane helix</keyword>
<dbReference type="Proteomes" id="UP001175353">
    <property type="component" value="Unassembled WGS sequence"/>
</dbReference>
<evidence type="ECO:0000313" key="2">
    <source>
        <dbReference type="EMBL" id="KAK0950808.1"/>
    </source>
</evidence>
<evidence type="ECO:0000313" key="3">
    <source>
        <dbReference type="Proteomes" id="UP001175353"/>
    </source>
</evidence>
<keyword evidence="1" id="KW-0812">Transmembrane</keyword>
<evidence type="ECO:0000256" key="1">
    <source>
        <dbReference type="SAM" id="Phobius"/>
    </source>
</evidence>
<proteinExistence type="predicted"/>
<organism evidence="2 3">
    <name type="scientific">Friedmanniomyces endolithicus</name>
    <dbReference type="NCBI Taxonomy" id="329885"/>
    <lineage>
        <taxon>Eukaryota</taxon>
        <taxon>Fungi</taxon>
        <taxon>Dikarya</taxon>
        <taxon>Ascomycota</taxon>
        <taxon>Pezizomycotina</taxon>
        <taxon>Dothideomycetes</taxon>
        <taxon>Dothideomycetidae</taxon>
        <taxon>Mycosphaerellales</taxon>
        <taxon>Teratosphaeriaceae</taxon>
        <taxon>Friedmanniomyces</taxon>
    </lineage>
</organism>
<protein>
    <submittedName>
        <fullName evidence="2">Uncharacterized protein</fullName>
    </submittedName>
</protein>
<name>A0AAN6H554_9PEZI</name>